<sequence>MRLISYNVLITTIQIGLLFGFYLAGVYLQYVFALPVPGSVVGMLLLLIMLYLKWMPISWIAKGASTLLNHLPLLFIPVTVGIMQHLDFFSGKSLLLVPIVLLSTWIVMGITGLLGQFLANRKE</sequence>
<comment type="caution">
    <text evidence="7">The sequence shown here is derived from an EMBL/GenBank/DDBJ whole genome shotgun (WGS) entry which is preliminary data.</text>
</comment>
<name>A0A0J6CZ72_9BACL</name>
<dbReference type="Proteomes" id="UP000035996">
    <property type="component" value="Unassembled WGS sequence"/>
</dbReference>
<evidence type="ECO:0000256" key="6">
    <source>
        <dbReference type="SAM" id="Phobius"/>
    </source>
</evidence>
<dbReference type="Pfam" id="PF03788">
    <property type="entry name" value="LrgA"/>
    <property type="match status" value="1"/>
</dbReference>
<evidence type="ECO:0000256" key="3">
    <source>
        <dbReference type="ARBA" id="ARBA00022692"/>
    </source>
</evidence>
<keyword evidence="8" id="KW-1185">Reference proteome</keyword>
<keyword evidence="5 6" id="KW-0472">Membrane</keyword>
<keyword evidence="4 6" id="KW-1133">Transmembrane helix</keyword>
<comment type="subcellular location">
    <subcellularLocation>
        <location evidence="1">Cell membrane</location>
        <topology evidence="1">Multi-pass membrane protein</topology>
    </subcellularLocation>
</comment>
<dbReference type="STRING" id="157733.AB986_15890"/>
<feature type="transmembrane region" description="Helical" evidence="6">
    <location>
        <begin position="95"/>
        <end position="119"/>
    </location>
</feature>
<feature type="transmembrane region" description="Helical" evidence="6">
    <location>
        <begin position="64"/>
        <end position="83"/>
    </location>
</feature>
<dbReference type="PANTHER" id="PTHR33931">
    <property type="entry name" value="HOLIN-LIKE PROTEIN CIDA-RELATED"/>
    <property type="match status" value="1"/>
</dbReference>
<evidence type="ECO:0000256" key="2">
    <source>
        <dbReference type="ARBA" id="ARBA00022475"/>
    </source>
</evidence>
<protein>
    <recommendedName>
        <fullName evidence="9">CidA/LrgA family protein</fullName>
    </recommendedName>
</protein>
<dbReference type="RefSeq" id="WP_048312258.1">
    <property type="nucleotide sequence ID" value="NZ_LELK01000004.1"/>
</dbReference>
<keyword evidence="2" id="KW-1003">Cell membrane</keyword>
<evidence type="ECO:0000313" key="8">
    <source>
        <dbReference type="Proteomes" id="UP000035996"/>
    </source>
</evidence>
<evidence type="ECO:0000256" key="4">
    <source>
        <dbReference type="ARBA" id="ARBA00022989"/>
    </source>
</evidence>
<feature type="transmembrane region" description="Helical" evidence="6">
    <location>
        <begin position="30"/>
        <end position="52"/>
    </location>
</feature>
<dbReference type="EMBL" id="LELK01000004">
    <property type="protein sequence ID" value="KMM37339.1"/>
    <property type="molecule type" value="Genomic_DNA"/>
</dbReference>
<dbReference type="AlphaFoldDB" id="A0A0J6CZ72"/>
<evidence type="ECO:0000256" key="1">
    <source>
        <dbReference type="ARBA" id="ARBA00004651"/>
    </source>
</evidence>
<feature type="transmembrane region" description="Helical" evidence="6">
    <location>
        <begin position="7"/>
        <end position="24"/>
    </location>
</feature>
<dbReference type="PANTHER" id="PTHR33931:SF2">
    <property type="entry name" value="HOLIN-LIKE PROTEIN CIDA"/>
    <property type="match status" value="1"/>
</dbReference>
<evidence type="ECO:0008006" key="9">
    <source>
        <dbReference type="Google" id="ProtNLM"/>
    </source>
</evidence>
<proteinExistence type="predicted"/>
<accession>A0A0J6CZ72</accession>
<organism evidence="7 8">
    <name type="scientific">Guptibacillus hwajinpoensis</name>
    <dbReference type="NCBI Taxonomy" id="208199"/>
    <lineage>
        <taxon>Bacteria</taxon>
        <taxon>Bacillati</taxon>
        <taxon>Bacillota</taxon>
        <taxon>Bacilli</taxon>
        <taxon>Bacillales</taxon>
        <taxon>Guptibacillaceae</taxon>
        <taxon>Guptibacillus</taxon>
    </lineage>
</organism>
<evidence type="ECO:0000313" key="7">
    <source>
        <dbReference type="EMBL" id="KMM37339.1"/>
    </source>
</evidence>
<gene>
    <name evidence="7" type="ORF">AB986_15890</name>
</gene>
<dbReference type="InterPro" id="IPR005538">
    <property type="entry name" value="LrgA/CidA"/>
</dbReference>
<dbReference type="OrthoDB" id="3176438at2"/>
<dbReference type="GO" id="GO:0005886">
    <property type="term" value="C:plasma membrane"/>
    <property type="evidence" value="ECO:0007669"/>
    <property type="project" value="UniProtKB-SubCell"/>
</dbReference>
<evidence type="ECO:0000256" key="5">
    <source>
        <dbReference type="ARBA" id="ARBA00023136"/>
    </source>
</evidence>
<reference evidence="7" key="1">
    <citation type="submission" date="2015-06" db="EMBL/GenBank/DDBJ databases">
        <authorList>
            <person name="Liu B."/>
            <person name="Wang J."/>
            <person name="Zhu Y."/>
            <person name="Liu G."/>
            <person name="Chen Q."/>
            <person name="Zheng C."/>
            <person name="Che J."/>
            <person name="Ge C."/>
            <person name="Shi H."/>
            <person name="Pan Z."/>
            <person name="Liu X."/>
        </authorList>
    </citation>
    <scope>NUCLEOTIDE SEQUENCE [LARGE SCALE GENOMIC DNA]</scope>
    <source>
        <strain evidence="7">DSM 16346</strain>
    </source>
</reference>
<keyword evidence="3 6" id="KW-0812">Transmembrane</keyword>